<organism evidence="3 4">
    <name type="scientific">Sphingoaurantiacus capsulatus</name>
    <dbReference type="NCBI Taxonomy" id="1771310"/>
    <lineage>
        <taxon>Bacteria</taxon>
        <taxon>Pseudomonadati</taxon>
        <taxon>Pseudomonadota</taxon>
        <taxon>Alphaproteobacteria</taxon>
        <taxon>Sphingomonadales</taxon>
        <taxon>Sphingosinicellaceae</taxon>
        <taxon>Sphingoaurantiacus</taxon>
    </lineage>
</organism>
<dbReference type="InterPro" id="IPR025411">
    <property type="entry name" value="DUF4136"/>
</dbReference>
<feature type="signal peptide" evidence="1">
    <location>
        <begin position="1"/>
        <end position="26"/>
    </location>
</feature>
<dbReference type="EMBL" id="JBHRXV010000004">
    <property type="protein sequence ID" value="MFC3712359.1"/>
    <property type="molecule type" value="Genomic_DNA"/>
</dbReference>
<dbReference type="PROSITE" id="PS51257">
    <property type="entry name" value="PROKAR_LIPOPROTEIN"/>
    <property type="match status" value="1"/>
</dbReference>
<accession>A0ABV7XAN2</accession>
<feature type="domain" description="DUF4136" evidence="2">
    <location>
        <begin position="38"/>
        <end position="206"/>
    </location>
</feature>
<sequence length="223" mass="24703">MRAARLLPILLLAVLTACTATLPANVARFQAMPAPSGQSFVIQAADPADNGSLEFRTYANLVRDRLVAQGYQPAASAEAATLQVTLDYGVSNGRERIASRPGFGPSFGGYYGRGFYSPYRYPYYSGRGYYRPYHYGAFYDPFWGSAWDQPEVYSYTVFNSYVDMKIARTANKESVFEGRAEANTRSDDLTRLVPNLVTAMFTNFPGRSGERVRVNVPLDKTGS</sequence>
<name>A0ABV7XAN2_9SPHN</name>
<dbReference type="RefSeq" id="WP_380859073.1">
    <property type="nucleotide sequence ID" value="NZ_JBHRXV010000004.1"/>
</dbReference>
<feature type="chain" id="PRO_5046280087" evidence="1">
    <location>
        <begin position="27"/>
        <end position="223"/>
    </location>
</feature>
<dbReference type="Proteomes" id="UP001595615">
    <property type="component" value="Unassembled WGS sequence"/>
</dbReference>
<dbReference type="Pfam" id="PF13590">
    <property type="entry name" value="DUF4136"/>
    <property type="match status" value="1"/>
</dbReference>
<dbReference type="Gene3D" id="3.30.160.670">
    <property type="match status" value="1"/>
</dbReference>
<evidence type="ECO:0000256" key="1">
    <source>
        <dbReference type="SAM" id="SignalP"/>
    </source>
</evidence>
<reference evidence="4" key="1">
    <citation type="journal article" date="2019" name="Int. J. Syst. Evol. Microbiol.">
        <title>The Global Catalogue of Microorganisms (GCM) 10K type strain sequencing project: providing services to taxonomists for standard genome sequencing and annotation.</title>
        <authorList>
            <consortium name="The Broad Institute Genomics Platform"/>
            <consortium name="The Broad Institute Genome Sequencing Center for Infectious Disease"/>
            <person name="Wu L."/>
            <person name="Ma J."/>
        </authorList>
    </citation>
    <scope>NUCLEOTIDE SEQUENCE [LARGE SCALE GENOMIC DNA]</scope>
    <source>
        <strain evidence="4">KCTC 42644</strain>
    </source>
</reference>
<keyword evidence="4" id="KW-1185">Reference proteome</keyword>
<keyword evidence="1" id="KW-0732">Signal</keyword>
<protein>
    <submittedName>
        <fullName evidence="3">DUF4136 domain-containing protein</fullName>
    </submittedName>
</protein>
<comment type="caution">
    <text evidence="3">The sequence shown here is derived from an EMBL/GenBank/DDBJ whole genome shotgun (WGS) entry which is preliminary data.</text>
</comment>
<evidence type="ECO:0000313" key="3">
    <source>
        <dbReference type="EMBL" id="MFC3712359.1"/>
    </source>
</evidence>
<evidence type="ECO:0000259" key="2">
    <source>
        <dbReference type="Pfam" id="PF13590"/>
    </source>
</evidence>
<gene>
    <name evidence="3" type="ORF">ACFOMD_07250</name>
</gene>
<proteinExistence type="predicted"/>
<evidence type="ECO:0000313" key="4">
    <source>
        <dbReference type="Proteomes" id="UP001595615"/>
    </source>
</evidence>